<accession>A0A6G9ZFC6</accession>
<organism evidence="1 2">
    <name type="scientific">Nocardia terpenica</name>
    <dbReference type="NCBI Taxonomy" id="455432"/>
    <lineage>
        <taxon>Bacteria</taxon>
        <taxon>Bacillati</taxon>
        <taxon>Actinomycetota</taxon>
        <taxon>Actinomycetes</taxon>
        <taxon>Mycobacteriales</taxon>
        <taxon>Nocardiaceae</taxon>
        <taxon>Nocardia</taxon>
    </lineage>
</organism>
<protein>
    <submittedName>
        <fullName evidence="1">Uncharacterized protein</fullName>
    </submittedName>
</protein>
<evidence type="ECO:0000313" key="1">
    <source>
        <dbReference type="EMBL" id="QIS23693.1"/>
    </source>
</evidence>
<dbReference type="EMBL" id="CP046173">
    <property type="protein sequence ID" value="QIS23693.1"/>
    <property type="molecule type" value="Genomic_DNA"/>
</dbReference>
<gene>
    <name evidence="1" type="ORF">F6W96_40875</name>
</gene>
<dbReference type="AlphaFoldDB" id="A0A6G9ZFC6"/>
<reference evidence="1 2" key="1">
    <citation type="journal article" date="2019" name="ACS Chem. Biol.">
        <title>Identification and Mobilization of a Cryptic Antibiotic Biosynthesis Gene Locus from a Human-Pathogenic Nocardia Isolate.</title>
        <authorList>
            <person name="Herisse M."/>
            <person name="Ishida K."/>
            <person name="Porter J.L."/>
            <person name="Howden B."/>
            <person name="Hertweck C."/>
            <person name="Stinear T.P."/>
            <person name="Pidot S.J."/>
        </authorList>
    </citation>
    <scope>NUCLEOTIDE SEQUENCE [LARGE SCALE GENOMIC DNA]</scope>
    <source>
        <strain evidence="1 2">AUSMDU00012715</strain>
    </source>
</reference>
<dbReference type="Proteomes" id="UP000500953">
    <property type="component" value="Chromosome"/>
</dbReference>
<proteinExistence type="predicted"/>
<name>A0A6G9ZFC6_9NOCA</name>
<evidence type="ECO:0000313" key="2">
    <source>
        <dbReference type="Proteomes" id="UP000500953"/>
    </source>
</evidence>
<sequence length="155" mass="17091">MASEPLAVVDHGTADRLVGYARELVPGSADPADRSSAYDKIRQVESRLADKDPRGYRIAWDQLREDGAYQPVSSPADKAYWNGELLAEIGQGHTLHGKHLDVVAHVGGSDDVVVQVHEETGDPVRYVIVHLTFNRHPEPPPWPVVVEDVTFSGHR</sequence>
<dbReference type="RefSeq" id="WP_167491011.1">
    <property type="nucleotide sequence ID" value="NZ_CP046173.1"/>
</dbReference>